<keyword evidence="6" id="KW-1185">Reference proteome</keyword>
<feature type="domain" description="Copper amine oxidase-like N-terminal" evidence="4">
    <location>
        <begin position="17"/>
        <end position="121"/>
    </location>
</feature>
<dbReference type="RefSeq" id="WP_378131260.1">
    <property type="nucleotide sequence ID" value="NZ_JBHSMI010000013.1"/>
</dbReference>
<keyword evidence="2 3" id="KW-0040">ANK repeat</keyword>
<dbReference type="PANTHER" id="PTHR24134">
    <property type="entry name" value="ANKYRIN REPEAT-CONTAINING PROTEIN DDB_G0279043"/>
    <property type="match status" value="1"/>
</dbReference>
<accession>A0ABW0HNM4</accession>
<evidence type="ECO:0000313" key="6">
    <source>
        <dbReference type="Proteomes" id="UP001596113"/>
    </source>
</evidence>
<evidence type="ECO:0000259" key="4">
    <source>
        <dbReference type="Pfam" id="PF07833"/>
    </source>
</evidence>
<dbReference type="PANTHER" id="PTHR24134:SF9">
    <property type="entry name" value="ANKYRIN REPEAT AND SOCS BOX PROTEIN 8"/>
    <property type="match status" value="1"/>
</dbReference>
<evidence type="ECO:0000256" key="3">
    <source>
        <dbReference type="PROSITE-ProRule" id="PRU00023"/>
    </source>
</evidence>
<gene>
    <name evidence="5" type="ORF">ACFPOF_07780</name>
</gene>
<dbReference type="InterPro" id="IPR002110">
    <property type="entry name" value="Ankyrin_rpt"/>
</dbReference>
<dbReference type="PROSITE" id="PS50088">
    <property type="entry name" value="ANK_REPEAT"/>
    <property type="match status" value="1"/>
</dbReference>
<dbReference type="SMART" id="SM00248">
    <property type="entry name" value="ANK"/>
    <property type="match status" value="4"/>
</dbReference>
<proteinExistence type="predicted"/>
<dbReference type="InterPro" id="IPR036770">
    <property type="entry name" value="Ankyrin_rpt-contain_sf"/>
</dbReference>
<dbReference type="EMBL" id="JBHSMI010000013">
    <property type="protein sequence ID" value="MFC5402636.1"/>
    <property type="molecule type" value="Genomic_DNA"/>
</dbReference>
<evidence type="ECO:0000256" key="2">
    <source>
        <dbReference type="ARBA" id="ARBA00023043"/>
    </source>
</evidence>
<protein>
    <submittedName>
        <fullName evidence="5">Ankyrin repeat domain-containing protein</fullName>
    </submittedName>
</protein>
<dbReference type="SUPFAM" id="SSF55383">
    <property type="entry name" value="Copper amine oxidase, domain N"/>
    <property type="match status" value="1"/>
</dbReference>
<dbReference type="Pfam" id="PF12796">
    <property type="entry name" value="Ank_2"/>
    <property type="match status" value="1"/>
</dbReference>
<reference evidence="6" key="1">
    <citation type="journal article" date="2019" name="Int. J. Syst. Evol. Microbiol.">
        <title>The Global Catalogue of Microorganisms (GCM) 10K type strain sequencing project: providing services to taxonomists for standard genome sequencing and annotation.</title>
        <authorList>
            <consortium name="The Broad Institute Genomics Platform"/>
            <consortium name="The Broad Institute Genome Sequencing Center for Infectious Disease"/>
            <person name="Wu L."/>
            <person name="Ma J."/>
        </authorList>
    </citation>
    <scope>NUCLEOTIDE SEQUENCE [LARGE SCALE GENOMIC DNA]</scope>
    <source>
        <strain evidence="6">CGMCC 1.18575</strain>
    </source>
</reference>
<feature type="repeat" description="ANK" evidence="3">
    <location>
        <begin position="166"/>
        <end position="198"/>
    </location>
</feature>
<evidence type="ECO:0000313" key="5">
    <source>
        <dbReference type="EMBL" id="MFC5402636.1"/>
    </source>
</evidence>
<sequence length="495" mass="53648">MPAGAAAPKTTSLSITLDGKPLALSDQPIISKNQVLFPLAALTKALKLNTVVSKNIINVKRNGKVYKTVLNQPKMWIDTKLISLQQASVNQSGKIYVPERFVELVLDTDVTYDAKSRKIAIGLTEQSKKALIRSLFEAARVGDIATIKNLLGRGVDPNATLPEYYSTAIPLYLAVQYNRVEAAKALLDAGASLGTNGEMYARIAITLGSEELLRILLDAGVDPNSATHDSLLEWASTKSTSPPGSENTVPPKPELVQLLLKYGADPGLDHSLIRAVQSSSFNIIQQLLHAGADKMKPDDSGLTPYQASVDRGIQSWLNLQTIQPEIPHFSIVDSSGATVPNGVFQIRNESNLQLIYPGYSWSDGVVYLDVPDGNYQLIHIATSKMMVVQPFAMRITVKDGSVVSPTLTLPEPNVKGKVSLGDVPFTKGGMIGLARNGNYLPFPFTGDTFELALEPGQYRAIGFRTFPDNINYKIDQAFQISGTSGMQEITFSVTN</sequence>
<dbReference type="Pfam" id="PF07833">
    <property type="entry name" value="Cu_amine_oxidN1"/>
    <property type="match status" value="1"/>
</dbReference>
<dbReference type="InterPro" id="IPR036582">
    <property type="entry name" value="Mao_N_sf"/>
</dbReference>
<evidence type="ECO:0000256" key="1">
    <source>
        <dbReference type="ARBA" id="ARBA00022737"/>
    </source>
</evidence>
<organism evidence="5 6">
    <name type="scientific">Cohnella soli</name>
    <dbReference type="NCBI Taxonomy" id="425005"/>
    <lineage>
        <taxon>Bacteria</taxon>
        <taxon>Bacillati</taxon>
        <taxon>Bacillota</taxon>
        <taxon>Bacilli</taxon>
        <taxon>Bacillales</taxon>
        <taxon>Paenibacillaceae</taxon>
        <taxon>Cohnella</taxon>
    </lineage>
</organism>
<name>A0ABW0HNM4_9BACL</name>
<comment type="caution">
    <text evidence="5">The sequence shown here is derived from an EMBL/GenBank/DDBJ whole genome shotgun (WGS) entry which is preliminary data.</text>
</comment>
<dbReference type="Proteomes" id="UP001596113">
    <property type="component" value="Unassembled WGS sequence"/>
</dbReference>
<keyword evidence="1" id="KW-0677">Repeat</keyword>
<dbReference type="SUPFAM" id="SSF48403">
    <property type="entry name" value="Ankyrin repeat"/>
    <property type="match status" value="1"/>
</dbReference>
<dbReference type="InterPro" id="IPR012854">
    <property type="entry name" value="Cu_amine_oxidase-like_N"/>
</dbReference>
<dbReference type="Gene3D" id="1.25.40.20">
    <property type="entry name" value="Ankyrin repeat-containing domain"/>
    <property type="match status" value="1"/>
</dbReference>